<proteinExistence type="predicted"/>
<accession>A0AC34Q8X2</accession>
<dbReference type="WBParaSite" id="JU765_v2.g13996.t1">
    <property type="protein sequence ID" value="JU765_v2.g13996.t1"/>
    <property type="gene ID" value="JU765_v2.g13996"/>
</dbReference>
<name>A0AC34Q8X2_9BILA</name>
<evidence type="ECO:0000313" key="1">
    <source>
        <dbReference type="Proteomes" id="UP000887576"/>
    </source>
</evidence>
<protein>
    <submittedName>
        <fullName evidence="2">Uncharacterized protein</fullName>
    </submittedName>
</protein>
<evidence type="ECO:0000313" key="2">
    <source>
        <dbReference type="WBParaSite" id="JU765_v2.g13996.t1"/>
    </source>
</evidence>
<organism evidence="1 2">
    <name type="scientific">Panagrolaimus sp. JU765</name>
    <dbReference type="NCBI Taxonomy" id="591449"/>
    <lineage>
        <taxon>Eukaryota</taxon>
        <taxon>Metazoa</taxon>
        <taxon>Ecdysozoa</taxon>
        <taxon>Nematoda</taxon>
        <taxon>Chromadorea</taxon>
        <taxon>Rhabditida</taxon>
        <taxon>Tylenchina</taxon>
        <taxon>Panagrolaimomorpha</taxon>
        <taxon>Panagrolaimoidea</taxon>
        <taxon>Panagrolaimidae</taxon>
        <taxon>Panagrolaimus</taxon>
    </lineage>
</organism>
<sequence length="299" mass="33676">MDHLQIVPLAVRQASPTQRIQRRVISARLLEKLCAIIPVESIRKDLAPCAKMLCQDPNATVRTAIAQRLSVIAQSLNNSTDCVSMLLPCLIELCKDDDPGVREAILNTIAVCLPYFTKESRKTVVIPLLKKCTDQSLILRDSSLAVVSKQLGPWLYALKDILSPSEQRWFLETFCRIVNLNAPESDKNLQNLALNCRRMCAFNFPCFAMIYTNETFNEKLLPILEKFCSDQDEEVRSTIAAGFHEIVLLRPNESALLTVFIDLVKSGAVEVVQHLVKNLNKILPIFYAIAKIEQEKKPP</sequence>
<reference evidence="2" key="1">
    <citation type="submission" date="2022-11" db="UniProtKB">
        <authorList>
            <consortium name="WormBaseParasite"/>
        </authorList>
    </citation>
    <scope>IDENTIFICATION</scope>
</reference>
<dbReference type="Proteomes" id="UP000887576">
    <property type="component" value="Unplaced"/>
</dbReference>